<dbReference type="InterPro" id="IPR035969">
    <property type="entry name" value="Rab-GAP_TBC_sf"/>
</dbReference>
<dbReference type="GO" id="GO:0005096">
    <property type="term" value="F:GTPase activator activity"/>
    <property type="evidence" value="ECO:0007669"/>
    <property type="project" value="TreeGrafter"/>
</dbReference>
<dbReference type="PANTHER" id="PTHR47219">
    <property type="entry name" value="RAB GTPASE-ACTIVATING PROTEIN 1-LIKE"/>
    <property type="match status" value="1"/>
</dbReference>
<evidence type="ECO:0000313" key="2">
    <source>
        <dbReference type="EMBL" id="KRX00008.1"/>
    </source>
</evidence>
<dbReference type="Proteomes" id="UP000054937">
    <property type="component" value="Unassembled WGS sequence"/>
</dbReference>
<dbReference type="InterPro" id="IPR000195">
    <property type="entry name" value="Rab-GAP-TBC_dom"/>
</dbReference>
<dbReference type="InterPro" id="IPR050302">
    <property type="entry name" value="Rab_GAP_TBC_domain"/>
</dbReference>
<dbReference type="OrthoDB" id="294251at2759"/>
<accession>A0A0V0QD21</accession>
<proteinExistence type="predicted"/>
<dbReference type="Gene3D" id="1.10.8.270">
    <property type="entry name" value="putative rabgap domain of human tbc1 domain family member 14 like domains"/>
    <property type="match status" value="1"/>
</dbReference>
<dbReference type="EMBL" id="LDAU01000198">
    <property type="protein sequence ID" value="KRX00008.1"/>
    <property type="molecule type" value="Genomic_DNA"/>
</dbReference>
<name>A0A0V0QD21_PSEPJ</name>
<organism evidence="2 3">
    <name type="scientific">Pseudocohnilembus persalinus</name>
    <name type="common">Ciliate</name>
    <dbReference type="NCBI Taxonomy" id="266149"/>
    <lineage>
        <taxon>Eukaryota</taxon>
        <taxon>Sar</taxon>
        <taxon>Alveolata</taxon>
        <taxon>Ciliophora</taxon>
        <taxon>Intramacronucleata</taxon>
        <taxon>Oligohymenophorea</taxon>
        <taxon>Scuticociliatia</taxon>
        <taxon>Philasterida</taxon>
        <taxon>Pseudocohnilembidae</taxon>
        <taxon>Pseudocohnilembus</taxon>
    </lineage>
</organism>
<evidence type="ECO:0000313" key="3">
    <source>
        <dbReference type="Proteomes" id="UP000054937"/>
    </source>
</evidence>
<keyword evidence="3" id="KW-1185">Reference proteome</keyword>
<evidence type="ECO:0000259" key="1">
    <source>
        <dbReference type="PROSITE" id="PS50086"/>
    </source>
</evidence>
<dbReference type="Pfam" id="PF00566">
    <property type="entry name" value="RabGAP-TBC"/>
    <property type="match status" value="1"/>
</dbReference>
<feature type="domain" description="Rab-GAP TBC" evidence="1">
    <location>
        <begin position="52"/>
        <end position="206"/>
    </location>
</feature>
<sequence>MEYENDFSDFILVYDKPQQQQILKKEDWDQIIMQNSLNGFRYKDIHYSLLKGIKYSTRKDIWLVLADVKSLKDEYQVNFKDLTKITSKDAGQIKKDVLRTYVEYKECNAEEFQKYLYQILNAYAILDPELGYAQGMNFIVAALLIHLDPNINSSVSEDTYIIEDKFIENSFWILIKKHELQKYINFVYLIANLQIQKGAYNEKKED</sequence>
<dbReference type="InParanoid" id="A0A0V0QD21"/>
<dbReference type="GO" id="GO:0031267">
    <property type="term" value="F:small GTPase binding"/>
    <property type="evidence" value="ECO:0007669"/>
    <property type="project" value="TreeGrafter"/>
</dbReference>
<comment type="caution">
    <text evidence="2">The sequence shown here is derived from an EMBL/GenBank/DDBJ whole genome shotgun (WGS) entry which is preliminary data.</text>
</comment>
<dbReference type="AlphaFoldDB" id="A0A0V0QD21"/>
<reference evidence="2 3" key="1">
    <citation type="journal article" date="2015" name="Sci. Rep.">
        <title>Genome of the facultative scuticociliatosis pathogen Pseudocohnilembus persalinus provides insight into its virulence through horizontal gene transfer.</title>
        <authorList>
            <person name="Xiong J."/>
            <person name="Wang G."/>
            <person name="Cheng J."/>
            <person name="Tian M."/>
            <person name="Pan X."/>
            <person name="Warren A."/>
            <person name="Jiang C."/>
            <person name="Yuan D."/>
            <person name="Miao W."/>
        </authorList>
    </citation>
    <scope>NUCLEOTIDE SEQUENCE [LARGE SCALE GENOMIC DNA]</scope>
    <source>
        <strain evidence="2">36N120E</strain>
    </source>
</reference>
<dbReference type="PROSITE" id="PS50086">
    <property type="entry name" value="TBC_RABGAP"/>
    <property type="match status" value="1"/>
</dbReference>
<dbReference type="SUPFAM" id="SSF47923">
    <property type="entry name" value="Ypt/Rab-GAP domain of gyp1p"/>
    <property type="match status" value="1"/>
</dbReference>
<gene>
    <name evidence="2" type="ORF">PPERSA_05510</name>
</gene>
<protein>
    <submittedName>
        <fullName evidence="2">Rab-GTPase-TBC domain</fullName>
    </submittedName>
</protein>
<dbReference type="PANTHER" id="PTHR47219:SF9">
    <property type="entry name" value="GTPASE ACTIVATING PROTEIN AND CENTROSOME-ASSOCIATED, ISOFORM B"/>
    <property type="match status" value="1"/>
</dbReference>